<evidence type="ECO:0000313" key="2">
    <source>
        <dbReference type="Proteomes" id="UP001362999"/>
    </source>
</evidence>
<dbReference type="EMBL" id="JAWWNJ010000007">
    <property type="protein sequence ID" value="KAK7051877.1"/>
    <property type="molecule type" value="Genomic_DNA"/>
</dbReference>
<name>A0AAW0DGB3_9AGAR</name>
<reference evidence="1 2" key="1">
    <citation type="journal article" date="2024" name="J Genomics">
        <title>Draft genome sequencing and assembly of Favolaschia claudopus CIRM-BRFM 2984 isolated from oak limbs.</title>
        <authorList>
            <person name="Navarro D."/>
            <person name="Drula E."/>
            <person name="Chaduli D."/>
            <person name="Cazenave R."/>
            <person name="Ahrendt S."/>
            <person name="Wang J."/>
            <person name="Lipzen A."/>
            <person name="Daum C."/>
            <person name="Barry K."/>
            <person name="Grigoriev I.V."/>
            <person name="Favel A."/>
            <person name="Rosso M.N."/>
            <person name="Martin F."/>
        </authorList>
    </citation>
    <scope>NUCLEOTIDE SEQUENCE [LARGE SCALE GENOMIC DNA]</scope>
    <source>
        <strain evidence="1 2">CIRM-BRFM 2984</strain>
    </source>
</reference>
<proteinExistence type="predicted"/>
<keyword evidence="2" id="KW-1185">Reference proteome</keyword>
<organism evidence="1 2">
    <name type="scientific">Favolaschia claudopus</name>
    <dbReference type="NCBI Taxonomy" id="2862362"/>
    <lineage>
        <taxon>Eukaryota</taxon>
        <taxon>Fungi</taxon>
        <taxon>Dikarya</taxon>
        <taxon>Basidiomycota</taxon>
        <taxon>Agaricomycotina</taxon>
        <taxon>Agaricomycetes</taxon>
        <taxon>Agaricomycetidae</taxon>
        <taxon>Agaricales</taxon>
        <taxon>Marasmiineae</taxon>
        <taxon>Mycenaceae</taxon>
        <taxon>Favolaschia</taxon>
    </lineage>
</organism>
<sequence>MSALPPELDDFIVGHLYDDKEALLSCSLVNISFLRSSRTRLFNKVALNAYNSKVFLELVASPLQTFLHCIEDLTIAHSSFATELLPELPVFSSTKTLHMHYPHANMGSDGTLTQMPVVFPQVLDLEILSSYSYCPLRESIRFTGCLTKLRGLSITSALLEEDASAFNAPVPPELEVLRIEARHGSGDPFPQVVDWLTASSPPSNLRALTLGLLQRGSLPTVSKLITVLGPQLVALDLDLEYRLTATDIERHLDLSQNINLHDLTIHIGLRRYHAPGSSYPHAPWALLTAPKAPCSIKSLTIYLRIDFSEMLQNFDWDRFNSLLESGSQYSALERLQWIVYCPSGNITPAITSRLPVWAKKGILNVSVNTGRASTSGLHTLRFAH</sequence>
<dbReference type="AlphaFoldDB" id="A0AAW0DGB3"/>
<gene>
    <name evidence="1" type="ORF">R3P38DRAFT_2857553</name>
</gene>
<accession>A0AAW0DGB3</accession>
<protein>
    <recommendedName>
        <fullName evidence="3">F-box domain-containing protein</fullName>
    </recommendedName>
</protein>
<evidence type="ECO:0000313" key="1">
    <source>
        <dbReference type="EMBL" id="KAK7051877.1"/>
    </source>
</evidence>
<comment type="caution">
    <text evidence="1">The sequence shown here is derived from an EMBL/GenBank/DDBJ whole genome shotgun (WGS) entry which is preliminary data.</text>
</comment>
<evidence type="ECO:0008006" key="3">
    <source>
        <dbReference type="Google" id="ProtNLM"/>
    </source>
</evidence>
<dbReference type="Proteomes" id="UP001362999">
    <property type="component" value="Unassembled WGS sequence"/>
</dbReference>